<dbReference type="NCBIfam" id="NF033677">
    <property type="entry name" value="biofilm_BapA_N"/>
    <property type="match status" value="1"/>
</dbReference>
<feature type="region of interest" description="Disordered" evidence="1">
    <location>
        <begin position="314"/>
        <end position="339"/>
    </location>
</feature>
<dbReference type="PANTHER" id="PTHR34677:SF3">
    <property type="entry name" value="BACTERIAL IG-LIKE DOMAIN-CONTAINING PROTEIN"/>
    <property type="match status" value="1"/>
</dbReference>
<feature type="compositionally biased region" description="Low complexity" evidence="1">
    <location>
        <begin position="178"/>
        <end position="192"/>
    </location>
</feature>
<evidence type="ECO:0000259" key="3">
    <source>
        <dbReference type="Pfam" id="PF19077"/>
    </source>
</evidence>
<dbReference type="InterPro" id="IPR044048">
    <property type="entry name" value="Big_12"/>
</dbReference>
<dbReference type="InterPro" id="IPR019960">
    <property type="entry name" value="T1SS_VCA0849"/>
</dbReference>
<evidence type="ECO:0008006" key="8">
    <source>
        <dbReference type="Google" id="ProtNLM"/>
    </source>
</evidence>
<evidence type="ECO:0000313" key="6">
    <source>
        <dbReference type="EMBL" id="CUW36292.1"/>
    </source>
</evidence>
<dbReference type="Pfam" id="PF19077">
    <property type="entry name" value="Big_13"/>
    <property type="match status" value="4"/>
</dbReference>
<feature type="domain" description="Bacterial Ig-like" evidence="4">
    <location>
        <begin position="1136"/>
        <end position="1221"/>
    </location>
</feature>
<dbReference type="Pfam" id="PF17963">
    <property type="entry name" value="Big_9"/>
    <property type="match status" value="1"/>
</dbReference>
<dbReference type="Proteomes" id="UP000066661">
    <property type="component" value="Chromosome I"/>
</dbReference>
<name>A0A7U7Q946_ACIBA</name>
<feature type="domain" description="Bacterial Ig-like" evidence="4">
    <location>
        <begin position="1223"/>
        <end position="1314"/>
    </location>
</feature>
<feature type="domain" description="Bacterial Ig" evidence="2">
    <location>
        <begin position="1693"/>
        <end position="1778"/>
    </location>
</feature>
<feature type="region of interest" description="Disordered" evidence="1">
    <location>
        <begin position="523"/>
        <end position="543"/>
    </location>
</feature>
<dbReference type="Gene3D" id="3.30.420.430">
    <property type="match status" value="7"/>
</dbReference>
<dbReference type="InterPro" id="IPR010221">
    <property type="entry name" value="VCBS_dom"/>
</dbReference>
<evidence type="ECO:0000313" key="7">
    <source>
        <dbReference type="Proteomes" id="UP000066661"/>
    </source>
</evidence>
<dbReference type="Pfam" id="PF19078">
    <property type="entry name" value="Big_12"/>
    <property type="match status" value="4"/>
</dbReference>
<proteinExistence type="predicted"/>
<feature type="domain" description="Bacterial Ig-like" evidence="3">
    <location>
        <begin position="519"/>
        <end position="606"/>
    </location>
</feature>
<dbReference type="PANTHER" id="PTHR34677">
    <property type="match status" value="1"/>
</dbReference>
<feature type="region of interest" description="Disordered" evidence="1">
    <location>
        <begin position="938"/>
        <end position="957"/>
    </location>
</feature>
<reference evidence="6 7" key="1">
    <citation type="submission" date="2015-12" db="EMBL/GenBank/DDBJ databases">
        <authorList>
            <person name="Wibberg D."/>
        </authorList>
    </citation>
    <scope>NUCLEOTIDE SEQUENCE [LARGE SCALE GENOMIC DNA]</scope>
    <source>
        <strain evidence="6">R2091</strain>
    </source>
</reference>
<feature type="region of interest" description="Disordered" evidence="1">
    <location>
        <begin position="626"/>
        <end position="651"/>
    </location>
</feature>
<feature type="domain" description="Bacterial Ig-like" evidence="3">
    <location>
        <begin position="311"/>
        <end position="398"/>
    </location>
</feature>
<feature type="domain" description="Bacterial Ig-like" evidence="4">
    <location>
        <begin position="709"/>
        <end position="797"/>
    </location>
</feature>
<organism evidence="6 7">
    <name type="scientific">Acinetobacter baumannii</name>
    <dbReference type="NCBI Taxonomy" id="470"/>
    <lineage>
        <taxon>Bacteria</taxon>
        <taxon>Pseudomonadati</taxon>
        <taxon>Pseudomonadota</taxon>
        <taxon>Gammaproteobacteria</taxon>
        <taxon>Moraxellales</taxon>
        <taxon>Moraxellaceae</taxon>
        <taxon>Acinetobacter</taxon>
        <taxon>Acinetobacter calcoaceticus/baumannii complex</taxon>
    </lineage>
</organism>
<dbReference type="EMBL" id="LN997846">
    <property type="protein sequence ID" value="CUW36292.1"/>
    <property type="molecule type" value="Genomic_DNA"/>
</dbReference>
<accession>A0A7U7Q946</accession>
<evidence type="ECO:0000259" key="5">
    <source>
        <dbReference type="Pfam" id="PF22783"/>
    </source>
</evidence>
<dbReference type="NCBIfam" id="TIGR01965">
    <property type="entry name" value="VCBS_repeat"/>
    <property type="match status" value="2"/>
</dbReference>
<evidence type="ECO:0000259" key="2">
    <source>
        <dbReference type="Pfam" id="PF17936"/>
    </source>
</evidence>
<evidence type="ECO:0000259" key="4">
    <source>
        <dbReference type="Pfam" id="PF19078"/>
    </source>
</evidence>
<dbReference type="InterPro" id="IPR048051">
    <property type="entry name" value="BapA-like_prefix-like"/>
</dbReference>
<feature type="domain" description="Bacterial Ig-like" evidence="4">
    <location>
        <begin position="1019"/>
        <end position="1110"/>
    </location>
</feature>
<sequence length="2496" mass="253840">MPEIQIIAKDNHKTLVTTEGTSAKLSEASVVLVKVAASDVLVVNREGTNAVIRLKNGETIVIEGFFSGTAEPKDNSLVFQDENGQLIWAKFKDAENDADADSDADADADSDVEPQALLGEDLPAALPAEAPQELVSDVIYQPISSIEPLLYHDAGVNPWLWAAIPLVAGGIIAAASNHDSNDDSSTPTDTTPPATPSVPSGYLDNVGPDQGIKGSGSSTDDTTPGVVISAPGAGETPTLYVDGEKVAASYDPVTGTLTPTTPLADGSHQLTYTLTDAAGNESAQSPAITVTVDTLAPATPSVPSGYLDNVGPDQGIKGSGSSTDDTTPGVVISAPGAGETPTLYVDGEKVAASYDPVTGTLTPTTPLADGSHQLTYTLTDAAGNESAQSPAITVTVDTLAPATPSVPSGYLDNVGPDQGIKGSGSSTDDTTPGVVISAPGAGETPTLYVDGEKVAASYDPVTGTLTPTTPLADGSHQLTYTLTDAAGNESAQSPAITVTVDTLAPATPSVPSGYLDNVGPDQGIKGSGSSTDDTTPGVVISAPGAGETPTLYVDGEKVAASYDPVTGTLTPTTPLADGSHQLTYTLTDAAGNESAQSPAITVTVDTLAPATPSVPSGYLDNVGPDQGIKGSGSSTDDTTPGVVISAPGAGETPTLYVDGEKVAASYDPVTGTLTPTTPLADGSHQLTYTLTDAAGNESAQSPAITVTVDTTAPVLTISTSDLVLASGEAATITFEFSEPVSEFSVSDVVVSGGVLSNFIQVDANTWTAIFTQSGSVAPSISVADGAYTDIVGNTGKGDVLDGADGFIFNPLAVDLIGEITIPADINNDNILNANELGADKTFTAQITLGSDAAVGNIISVNGINYTVVQADLDAGFITAEIIVTVDGDLSVRAEARDSAGNTDIADTTIKVITVDTTAPITPSAPTGYLDNVGPDQGIKGSGSSTDDTTPGVVISAPGAGETPTLYVDGEKVAASYDPVTGTLTPTTPLADGSHQLTYTLTDAAGNESVQSPALLLTVDTTAPSLVITALDPALTATESTTISFTFSEAVSGFDIDDITPVGGTLSNLVQSTTNPNVWTATFTADGSGAAPSISVADGAYTDLAGNLGTGDVLDGTDGFVVDTLAPAPVITIDPVTNAITIDFGEAVNAVDGSPLTADALEGLLDIANGTLTDLVDNGDGSFSGTLVPAADFEGDVVVNVPAGIVTDVAGNANLTATESLTVDTLAPTLVISATDTNLSLGESTTISFTFSEAVSGFDIDDITPVGGTLSNLVQSTTNPNVWTATFTQDGTLTAPSISVADDAYTDLAGNLGKGDVFDGTDGFVVNTIDAINDNVTFDPGTFVSTIWDAPIIAQDINVLDTSIIGDTSMNVEFSVPRNSADIGTGHEGDVVIQVSQDNLIAVASGFSVLVEYFDGANWVQYTTATTTNGGLIADALGLGVLGIVDDGKTIAVHLTGVPEGQYRVVVQNDSSAIGDLLDDLTLAQLGDQGILLGADNQDAVLDAVETALNGQVLNLGTLVRNVLEPLLNIANAAGETLAVTDIVAAIVKIPLVGSLLGGVDTVLDYIADALVDNLLSVLEFTNVTINGSETYYTTPQVSGNVFDDNGSGADDRGNSDAALVTKVDGVDVPTDGTDAVIKGLYGTLYINKDGVYRYVLNGSVDSNGQVDDFTYTLSDGTQSDTAVLTISVADVIAPKAPIVSSLDETTVTGVAGAAEANSVINVYGGTDSDGDGIPDTLLGTTTANPDGSYTVTLNPAIALGDTVVVTSKDAAGNISTPTIASLHNIVALDDPNQTNYELSTTADRPNISGGIFTLANAGVLGDLIDLDLSATSAPGVTVGTNEQITLTLTASGSTGLDISAVGNLIDAILGGNIGGSLDLIIAKQTSTGSYEVYNTIANAYTLNNNVLTFTASGSQSISLDDAGVYKFILAPNSSTSSALSNLLSLNLLGNLILSSNDVVATINNTDLITGNVLSNDTAAPIGLDLSIVSIKETTAGVDETVVSGTPKVIEGMYGTLTIDSTGAYSYQMTANATALGKVEAFTYTVQDNDGHSKQATIYIRLDSNLVTLDWTGKTGLEEANKLVTQLTADNKASAGTVTTLFDQVLNGSGDSSNSIQVTGSNGVLPTSPPETGSTAIPDDSGRFTLGAGQTAYISFTSILPSNVTQDFGFLGGGNQTSAYNVVIELERDGGTLAFDTQLATWTSTTSGTKYYYKVTNTGNSSANYDLNIGYGDGSIAYNWTNTTGKTFGINNIQLDIKDTTYTASSVSGDLISNDILYSSVFKIGVAAGSTTPSNYLDANSTPIVGAYGTLTVNLDGTYSYQANGKIADLGKDDVFTYKIETLDGTVNTQTLTIKVDADNVLIGTPDAGTTGNDIAVSQSANEVFTLGDGADLLIYNVLNGSSPTGGNGTDQWLDFNMSEGDKIDVSSLLSGATTDNINNYLSVSISGNQVTLLVDRDGSSGGISTPTALLTLTNEDHATNPITSLVDLLNNNSIIY</sequence>
<feature type="domain" description="Bacterial Ig-like" evidence="3">
    <location>
        <begin position="415"/>
        <end position="502"/>
    </location>
</feature>
<dbReference type="Pfam" id="PF17936">
    <property type="entry name" value="Big_6"/>
    <property type="match status" value="1"/>
</dbReference>
<dbReference type="Pfam" id="PF22783">
    <property type="entry name" value="BapA_N"/>
    <property type="match status" value="1"/>
</dbReference>
<feature type="domain" description="Bacterial Ig-like" evidence="3">
    <location>
        <begin position="207"/>
        <end position="294"/>
    </location>
</feature>
<feature type="domain" description="Biofilm-associated protein BapA-like prefix-like" evidence="5">
    <location>
        <begin position="1"/>
        <end position="118"/>
    </location>
</feature>
<dbReference type="InterPro" id="IPR041498">
    <property type="entry name" value="Big_6"/>
</dbReference>
<dbReference type="NCBIfam" id="TIGR03661">
    <property type="entry name" value="T1SS_VCA0849"/>
    <property type="match status" value="1"/>
</dbReference>
<protein>
    <recommendedName>
        <fullName evidence="8">BapA prefix-like domain-containing protein</fullName>
    </recommendedName>
</protein>
<feature type="region of interest" description="Disordered" evidence="1">
    <location>
        <begin position="418"/>
        <end position="443"/>
    </location>
</feature>
<dbReference type="InterPro" id="IPR013783">
    <property type="entry name" value="Ig-like_fold"/>
</dbReference>
<dbReference type="RefSeq" id="WP_059356036.1">
    <property type="nucleotide sequence ID" value="NZ_LN997846.1"/>
</dbReference>
<dbReference type="Gene3D" id="2.60.40.10">
    <property type="entry name" value="Immunoglobulins"/>
    <property type="match status" value="1"/>
</dbReference>
<feature type="region of interest" description="Disordered" evidence="1">
    <location>
        <begin position="178"/>
        <end position="238"/>
    </location>
</feature>
<dbReference type="InterPro" id="IPR044016">
    <property type="entry name" value="Big_13"/>
</dbReference>
<gene>
    <name evidence="6" type="ORF">ABR2091_2903</name>
</gene>
<evidence type="ECO:0000256" key="1">
    <source>
        <dbReference type="SAM" id="MobiDB-lite"/>
    </source>
</evidence>